<dbReference type="SUPFAM" id="SSF46785">
    <property type="entry name" value="Winged helix' DNA-binding domain"/>
    <property type="match status" value="1"/>
</dbReference>
<dbReference type="Proteomes" id="UP000225277">
    <property type="component" value="Unassembled WGS sequence"/>
</dbReference>
<accession>A0A2D3UYA4</accession>
<gene>
    <name evidence="1" type="ORF">RCC_03141</name>
</gene>
<dbReference type="InterPro" id="IPR036388">
    <property type="entry name" value="WH-like_DNA-bd_sf"/>
</dbReference>
<dbReference type="RefSeq" id="XP_023624200.1">
    <property type="nucleotide sequence ID" value="XM_023768432.1"/>
</dbReference>
<dbReference type="EMBL" id="FJUY01000003">
    <property type="protein sequence ID" value="CZT17307.1"/>
    <property type="molecule type" value="Genomic_DNA"/>
</dbReference>
<dbReference type="InterPro" id="IPR036390">
    <property type="entry name" value="WH_DNA-bd_sf"/>
</dbReference>
<evidence type="ECO:0000313" key="1">
    <source>
        <dbReference type="EMBL" id="CZT17307.1"/>
    </source>
</evidence>
<keyword evidence="2" id="KW-1185">Reference proteome</keyword>
<sequence length="139" mass="15945">MDARLNREEHIKSLTSSHRLRKQTWYEWWYSIQPDPTGPVRTTDAATSKALKAHFVEILDRVEPPETFKPREVAEALTDKELSSMGYKKQEEAIPAVYELAFEMRDLGDCEILRKGVVIGDDVGISDLDGPIRIRRAVF</sequence>
<protein>
    <submittedName>
        <fullName evidence="1">Uncharacterized protein</fullName>
    </submittedName>
</protein>
<reference evidence="1 2" key="1">
    <citation type="submission" date="2016-03" db="EMBL/GenBank/DDBJ databases">
        <authorList>
            <person name="Ploux O."/>
        </authorList>
    </citation>
    <scope>NUCLEOTIDE SEQUENCE [LARGE SCALE GENOMIC DNA]</scope>
    <source>
        <strain evidence="1 2">URUG2</strain>
    </source>
</reference>
<dbReference type="Gene3D" id="1.10.10.10">
    <property type="entry name" value="Winged helix-like DNA-binding domain superfamily/Winged helix DNA-binding domain"/>
    <property type="match status" value="1"/>
</dbReference>
<dbReference type="Pfam" id="PF11625">
    <property type="entry name" value="DUF3253"/>
    <property type="match status" value="1"/>
</dbReference>
<dbReference type="GeneID" id="35598348"/>
<proteinExistence type="predicted"/>
<dbReference type="InterPro" id="IPR021660">
    <property type="entry name" value="DUF3253"/>
</dbReference>
<organism evidence="1 2">
    <name type="scientific">Ramularia collo-cygni</name>
    <dbReference type="NCBI Taxonomy" id="112498"/>
    <lineage>
        <taxon>Eukaryota</taxon>
        <taxon>Fungi</taxon>
        <taxon>Dikarya</taxon>
        <taxon>Ascomycota</taxon>
        <taxon>Pezizomycotina</taxon>
        <taxon>Dothideomycetes</taxon>
        <taxon>Dothideomycetidae</taxon>
        <taxon>Mycosphaerellales</taxon>
        <taxon>Mycosphaerellaceae</taxon>
        <taxon>Ramularia</taxon>
    </lineage>
</organism>
<name>A0A2D3UYA4_9PEZI</name>
<evidence type="ECO:0000313" key="2">
    <source>
        <dbReference type="Proteomes" id="UP000225277"/>
    </source>
</evidence>
<dbReference type="OrthoDB" id="2563170at2759"/>
<dbReference type="AlphaFoldDB" id="A0A2D3UYA4"/>